<dbReference type="AlphaFoldDB" id="A0A7S8FIF9"/>
<evidence type="ECO:0000313" key="2">
    <source>
        <dbReference type="Proteomes" id="UP000593737"/>
    </source>
</evidence>
<organism evidence="1 2">
    <name type="scientific">Candidatus Nitrospira kreftii</name>
    <dbReference type="NCBI Taxonomy" id="2652173"/>
    <lineage>
        <taxon>Bacteria</taxon>
        <taxon>Pseudomonadati</taxon>
        <taxon>Nitrospirota</taxon>
        <taxon>Nitrospiria</taxon>
        <taxon>Nitrospirales</taxon>
        <taxon>Nitrospiraceae</taxon>
        <taxon>Nitrospira</taxon>
    </lineage>
</organism>
<gene>
    <name evidence="1" type="ORF">Nkreftii_004175</name>
</gene>
<accession>A0A7S8FIF9</accession>
<evidence type="ECO:0000313" key="1">
    <source>
        <dbReference type="EMBL" id="QPD06401.1"/>
    </source>
</evidence>
<dbReference type="Proteomes" id="UP000593737">
    <property type="component" value="Chromosome"/>
</dbReference>
<dbReference type="EMBL" id="CP047423">
    <property type="protein sequence ID" value="QPD06401.1"/>
    <property type="molecule type" value="Genomic_DNA"/>
</dbReference>
<name>A0A7S8FIF9_9BACT</name>
<sequence length="110" mass="12476">MLIESSQPVIVRRLAGDLRLVPGFPVDLPDDDAIRLLAKTNKVHPVLHPGEWVEWRSPALPQQRGEVLAVYTDRTFEVFHPLTEAVCRLPIAWVTQVLRDPAFKTDSSNR</sequence>
<proteinExistence type="predicted"/>
<protein>
    <submittedName>
        <fullName evidence="1">Uncharacterized protein</fullName>
    </submittedName>
</protein>
<dbReference type="KEGG" id="nkf:Nkreftii_004175"/>
<reference evidence="1 2" key="1">
    <citation type="journal article" date="2020" name="ISME J.">
        <title>Enrichment and physiological characterization of a novel comammox Nitrospira indicates ammonium inhibition of complete nitrification.</title>
        <authorList>
            <person name="Sakoula D."/>
            <person name="Koch H."/>
            <person name="Frank J."/>
            <person name="Jetten M.S.M."/>
            <person name="van Kessel M.A.H.J."/>
            <person name="Lucker S."/>
        </authorList>
    </citation>
    <scope>NUCLEOTIDE SEQUENCE [LARGE SCALE GENOMIC DNA]</scope>
    <source>
        <strain evidence="1">Comreactor17</strain>
    </source>
</reference>